<dbReference type="KEGG" id="aser:Asera_35520"/>
<dbReference type="EMBL" id="AP023354">
    <property type="protein sequence ID" value="BCJ29444.1"/>
    <property type="molecule type" value="Genomic_DNA"/>
</dbReference>
<keyword evidence="2" id="KW-1185">Reference proteome</keyword>
<evidence type="ECO:0000313" key="2">
    <source>
        <dbReference type="Proteomes" id="UP000680750"/>
    </source>
</evidence>
<dbReference type="InterPro" id="IPR014942">
    <property type="entry name" value="AbiEii"/>
</dbReference>
<accession>A0A810L1X9</accession>
<dbReference type="Proteomes" id="UP000680750">
    <property type="component" value="Chromosome"/>
</dbReference>
<gene>
    <name evidence="1" type="ORF">Asera_35520</name>
</gene>
<organism evidence="1 2">
    <name type="scientific">Actinocatenispora sera</name>
    <dbReference type="NCBI Taxonomy" id="390989"/>
    <lineage>
        <taxon>Bacteria</taxon>
        <taxon>Bacillati</taxon>
        <taxon>Actinomycetota</taxon>
        <taxon>Actinomycetes</taxon>
        <taxon>Micromonosporales</taxon>
        <taxon>Micromonosporaceae</taxon>
        <taxon>Actinocatenispora</taxon>
    </lineage>
</organism>
<evidence type="ECO:0000313" key="1">
    <source>
        <dbReference type="EMBL" id="BCJ29444.1"/>
    </source>
</evidence>
<dbReference type="Pfam" id="PF08843">
    <property type="entry name" value="AbiEii"/>
    <property type="match status" value="1"/>
</dbReference>
<evidence type="ECO:0008006" key="3">
    <source>
        <dbReference type="Google" id="ProtNLM"/>
    </source>
</evidence>
<protein>
    <recommendedName>
        <fullName evidence="3">Nucleotidyl transferase AbiEii/AbiGii toxin family protein</fullName>
    </recommendedName>
</protein>
<name>A0A810L1X9_9ACTN</name>
<proteinExistence type="predicted"/>
<dbReference type="AlphaFoldDB" id="A0A810L1X9"/>
<dbReference type="OrthoDB" id="9808443at2"/>
<reference evidence="1" key="1">
    <citation type="submission" date="2020-08" db="EMBL/GenBank/DDBJ databases">
        <title>Whole genome shotgun sequence of Actinocatenispora sera NBRC 101916.</title>
        <authorList>
            <person name="Komaki H."/>
            <person name="Tamura T."/>
        </authorList>
    </citation>
    <scope>NUCLEOTIDE SEQUENCE</scope>
    <source>
        <strain evidence="1">NBRC 101916</strain>
    </source>
</reference>
<dbReference type="RefSeq" id="WP_030447819.1">
    <property type="nucleotide sequence ID" value="NZ_AP023354.1"/>
</dbReference>
<sequence length="302" mass="33299">MTPPAPTRGTAAGRAYLNLRHLAQRDRRDSLEYFTLYALEGFLTRLAASQYAEDFALKGGVLMAAFAARRPTRDIDLAASGFPNDISDVERRIRSIVSYDNGDGLVFDPATVSGAAIRDEATYAGVRVQMAATLATARIRLHADVNFGDPIWPAPATADLPLLLGGHLRLRGYPDHMVLAEKIVTAVDRGDQNTRWRDFVDIAAITASRRILGTDLHHAIDTVAAYRAVVPQPLADILDGYPLLAQSRWRAWRRKQRLEDSTPERFADLLDACIAFADPALQGAASGLTWEPEQQAWRPPTR</sequence>